<dbReference type="Proteomes" id="UP000469927">
    <property type="component" value="Unassembled WGS sequence"/>
</dbReference>
<dbReference type="GO" id="GO:0046872">
    <property type="term" value="F:metal ion binding"/>
    <property type="evidence" value="ECO:0007669"/>
    <property type="project" value="UniProtKB-KW"/>
</dbReference>
<keyword evidence="14" id="KW-1185">Reference proteome</keyword>
<evidence type="ECO:0000256" key="6">
    <source>
        <dbReference type="ARBA" id="ARBA00022801"/>
    </source>
</evidence>
<dbReference type="Proteomes" id="UP000244378">
    <property type="component" value="Unassembled WGS sequence"/>
</dbReference>
<evidence type="ECO:0000256" key="3">
    <source>
        <dbReference type="ARBA" id="ARBA00022722"/>
    </source>
</evidence>
<keyword evidence="5" id="KW-0547">Nucleotide-binding</keyword>
<dbReference type="EMBL" id="MSAE01000056">
    <property type="protein sequence ID" value="PUX08090.1"/>
    <property type="molecule type" value="Genomic_DNA"/>
</dbReference>
<dbReference type="GO" id="GO:0003723">
    <property type="term" value="F:RNA binding"/>
    <property type="evidence" value="ECO:0007669"/>
    <property type="project" value="TreeGrafter"/>
</dbReference>
<keyword evidence="3" id="KW-0540">Nuclease</keyword>
<feature type="domain" description="HD Cas3-type" evidence="10">
    <location>
        <begin position="17"/>
        <end position="215"/>
    </location>
</feature>
<dbReference type="GO" id="GO:0005524">
    <property type="term" value="F:ATP binding"/>
    <property type="evidence" value="ECO:0007669"/>
    <property type="project" value="UniProtKB-KW"/>
</dbReference>
<dbReference type="Gene3D" id="1.10.3210.30">
    <property type="match status" value="1"/>
</dbReference>
<gene>
    <name evidence="12" type="ORF">AUN14_20375</name>
    <name evidence="11" type="ORF">FZI19_08825</name>
</gene>
<dbReference type="SUPFAM" id="SSF52540">
    <property type="entry name" value="P-loop containing nucleoside triphosphate hydrolases"/>
    <property type="match status" value="1"/>
</dbReference>
<dbReference type="InterPro" id="IPR038257">
    <property type="entry name" value="CRISPR-assoc_Cas3_HD_sf"/>
</dbReference>
<evidence type="ECO:0000256" key="5">
    <source>
        <dbReference type="ARBA" id="ARBA00022741"/>
    </source>
</evidence>
<keyword evidence="9" id="KW-0051">Antiviral defense</keyword>
<proteinExistence type="inferred from homology"/>
<evidence type="ECO:0000256" key="4">
    <source>
        <dbReference type="ARBA" id="ARBA00022723"/>
    </source>
</evidence>
<evidence type="ECO:0000259" key="10">
    <source>
        <dbReference type="PROSITE" id="PS51643"/>
    </source>
</evidence>
<dbReference type="GO" id="GO:0016787">
    <property type="term" value="F:hydrolase activity"/>
    <property type="evidence" value="ECO:0007669"/>
    <property type="project" value="UniProtKB-KW"/>
</dbReference>
<dbReference type="NCBIfam" id="TIGR01596">
    <property type="entry name" value="cas3_HD"/>
    <property type="match status" value="1"/>
</dbReference>
<dbReference type="InterPro" id="IPR054712">
    <property type="entry name" value="Cas3-like_dom"/>
</dbReference>
<dbReference type="InterPro" id="IPR006483">
    <property type="entry name" value="CRISPR-assoc_Cas3_HD"/>
</dbReference>
<protein>
    <submittedName>
        <fullName evidence="12">CRISPR-associated helicase Cas3</fullName>
    </submittedName>
    <submittedName>
        <fullName evidence="11">CRISPR-associated helicase/endonuclease Cas3</fullName>
    </submittedName>
</protein>
<evidence type="ECO:0000313" key="13">
    <source>
        <dbReference type="Proteomes" id="UP000244378"/>
    </source>
</evidence>
<dbReference type="Pfam" id="PF22590">
    <property type="entry name" value="Cas3-like_C_2"/>
    <property type="match status" value="1"/>
</dbReference>
<keyword evidence="8" id="KW-0067">ATP-binding</keyword>
<dbReference type="PANTHER" id="PTHR47963">
    <property type="entry name" value="DEAD-BOX ATP-DEPENDENT RNA HELICASE 47, MITOCHONDRIAL"/>
    <property type="match status" value="1"/>
</dbReference>
<keyword evidence="6" id="KW-0378">Hydrolase</keyword>
<dbReference type="NCBIfam" id="TIGR01587">
    <property type="entry name" value="cas3_core"/>
    <property type="match status" value="1"/>
</dbReference>
<accession>A0A2T7AIV6</accession>
<dbReference type="RefSeq" id="WP_075194123.1">
    <property type="nucleotide sequence ID" value="NZ_JADKNN010000055.1"/>
</dbReference>
<dbReference type="InterPro" id="IPR014001">
    <property type="entry name" value="Helicase_ATP-bd"/>
</dbReference>
<dbReference type="GO" id="GO:0004518">
    <property type="term" value="F:nuclease activity"/>
    <property type="evidence" value="ECO:0007669"/>
    <property type="project" value="UniProtKB-KW"/>
</dbReference>
<dbReference type="Pfam" id="PF18019">
    <property type="entry name" value="Cas3_HD"/>
    <property type="match status" value="1"/>
</dbReference>
<comment type="caution">
    <text evidence="12">The sequence shown here is derived from an EMBL/GenBank/DDBJ whole genome shotgun (WGS) entry which is preliminary data.</text>
</comment>
<name>A0A2T7AIV6_9ENTR</name>
<dbReference type="AlphaFoldDB" id="A0A2T7AIV6"/>
<dbReference type="SMART" id="SM00487">
    <property type="entry name" value="DEXDc"/>
    <property type="match status" value="1"/>
</dbReference>
<evidence type="ECO:0000313" key="12">
    <source>
        <dbReference type="EMBL" id="PUX08090.1"/>
    </source>
</evidence>
<dbReference type="EMBL" id="WAGD01000022">
    <property type="protein sequence ID" value="KAB0881684.1"/>
    <property type="molecule type" value="Genomic_DNA"/>
</dbReference>
<reference evidence="12 13" key="1">
    <citation type="submission" date="2016-12" db="EMBL/GenBank/DDBJ databases">
        <title>Analysis of the Molecular Diversity Among Cronobacter Species Isolated from Filth Flies Using a Pan Genomic DNA Microarray.</title>
        <authorList>
            <person name="Pava-Ripoll M."/>
            <person name="Tall B."/>
            <person name="Farber J."/>
            <person name="Fanning S."/>
            <person name="Lehner A."/>
            <person name="Stephan R."/>
            <person name="Pagotto F."/>
            <person name="Iverson C."/>
            <person name="Ziobro G."/>
            <person name="Miller A."/>
            <person name="Pearson R."/>
            <person name="Yan Q."/>
            <person name="Kim M."/>
            <person name="Jeong S."/>
            <person name="Park J."/>
            <person name="Jun S."/>
            <person name="Choi H."/>
            <person name="Chung T."/>
            <person name="Yoo Y."/>
            <person name="Park E."/>
            <person name="Hwang S."/>
            <person name="Lee B."/>
            <person name="Sathyamoorthy V."/>
            <person name="Carter L."/>
            <person name="Mammel M."/>
            <person name="Jackson S."/>
            <person name="Kothary M."/>
            <person name="Patel I."/>
            <person name="Grim C."/>
            <person name="Gopinath G."/>
            <person name="Gangiredla J."/>
            <person name="Chase H."/>
        </authorList>
    </citation>
    <scope>NUCLEOTIDE SEQUENCE [LARGE SCALE GENOMIC DNA]</scope>
    <source>
        <strain evidence="12 13">MOD1-Md1s</strain>
    </source>
</reference>
<dbReference type="PANTHER" id="PTHR47963:SF9">
    <property type="entry name" value="CRISPR-ASSOCIATED ENDONUCLEASE_HELICASE CAS3"/>
    <property type="match status" value="1"/>
</dbReference>
<evidence type="ECO:0000256" key="2">
    <source>
        <dbReference type="ARBA" id="ARBA00009046"/>
    </source>
</evidence>
<comment type="similarity">
    <text evidence="2">In the central section; belongs to the CRISPR-associated helicase Cas3 family.</text>
</comment>
<evidence type="ECO:0000256" key="7">
    <source>
        <dbReference type="ARBA" id="ARBA00022806"/>
    </source>
</evidence>
<evidence type="ECO:0000256" key="1">
    <source>
        <dbReference type="ARBA" id="ARBA00006847"/>
    </source>
</evidence>
<dbReference type="GO" id="GO:0003724">
    <property type="term" value="F:RNA helicase activity"/>
    <property type="evidence" value="ECO:0007669"/>
    <property type="project" value="TreeGrafter"/>
</dbReference>
<dbReference type="PROSITE" id="PS51643">
    <property type="entry name" value="HD_CAS3"/>
    <property type="match status" value="1"/>
</dbReference>
<dbReference type="OrthoDB" id="9810236at2"/>
<dbReference type="InterPro" id="IPR050547">
    <property type="entry name" value="DEAD_box_RNA_helicases"/>
</dbReference>
<evidence type="ECO:0000256" key="8">
    <source>
        <dbReference type="ARBA" id="ARBA00022840"/>
    </source>
</evidence>
<keyword evidence="7" id="KW-0347">Helicase</keyword>
<dbReference type="GO" id="GO:0051607">
    <property type="term" value="P:defense response to virus"/>
    <property type="evidence" value="ECO:0007669"/>
    <property type="project" value="UniProtKB-KW"/>
</dbReference>
<reference evidence="11 14" key="2">
    <citation type="submission" date="2019-08" db="EMBL/GenBank/DDBJ databases">
        <title>Prevalence, distribution, and phylogeny of type two toxin-antitoxin genes possessed by Cronobacter species where C. sakazakii homologs follow sequence type lineages.</title>
        <authorList>
            <person name="Finkelstein S."/>
            <person name="Negrete F."/>
            <person name="Jang H."/>
            <person name="Gopinath G.R."/>
            <person name="Tall B.D."/>
        </authorList>
    </citation>
    <scope>NUCLEOTIDE SEQUENCE [LARGE SCALE GENOMIC DNA]</scope>
    <source>
        <strain evidence="11 14">MOD1_GK1257</strain>
    </source>
</reference>
<comment type="similarity">
    <text evidence="1">In the N-terminal section; belongs to the CRISPR-associated nuclease Cas3-HD family.</text>
</comment>
<dbReference type="CDD" id="cd09641">
    <property type="entry name" value="Cas3''_I"/>
    <property type="match status" value="1"/>
</dbReference>
<evidence type="ECO:0000256" key="9">
    <source>
        <dbReference type="ARBA" id="ARBA00023118"/>
    </source>
</evidence>
<keyword evidence="4" id="KW-0479">Metal-binding</keyword>
<dbReference type="InterPro" id="IPR006474">
    <property type="entry name" value="Helicase_Cas3_CRISPR-ass_core"/>
</dbReference>
<sequence length="880" mass="98425">MNSLLYWGKARPGENHQGDEFHLLQWHSLDVAACGYVMVMENRFNAASLFAALGIEERQTAAEFFAWLLCWHDIGKFSRLFQQKYTHKALEHGQRDVSDSHHHHTVTGTWLWRHHLGDTAAQSVTGPLSARERQRVLDRWIPTVMGHHGKPVSYENCHNDFLAEDIEAAQSFARAVQTLLPSVTLPQAWSDASWRESFLPRSWLVSALVVLADWVGSGNHFFPWVAGEMPLARYWARAVAQAQNALRRLPPASDVAPFKGIDTLFPFITAPTPLQQKALELTISMTGPHLFILEDVTGAGKTEAALVLAHRLMAAGQARGLYIGLPTMATANAMYARMERAWLRLYREGSHPSLVLAHSARKLSASFNASLWESELLPNESGDEATAFEGCAAWFAGSPKKALLAETGVGTLDQALMAVLPFKHQNLRLLGLSDKILIADEIHSYDAYMSHLLEKLVEIRAASGCATILLSATLSQTQRDRLSAAFYKGLNTHREPPRLGLDDYPWVTHLHAQGIDGQRVATRAQVQRRVGIGWMADEAACLDKTERVAREGGCIGWIRNSVDDAVNSYRELIRRGNIPEENILLFHSRFAFIDRAATELKTLQWFGKENADNRSGKIIISTQVIEQSVDIDLDYLISDLAPIDLLIQRAGRMQRHIRDKDGRLKFTGADERPAPCLDILAPPWQAQPDKTWLSAAMRNTSYVYPAHSRLWLTQRVLREQGEIRMPEAARLLIEAVYGEGCAVPDGMQKSEDEAMGDYYSQRAIAANFEIHFENGYDPTSAAQWVPDVSTRLGERTVDLCLAYASPEGVTPYAPGENAWEMSALRVRKTWWDKHSADFTCLTGDALARWRLTHRKQETEVILLPGGYSSKEGLLGSDTAR</sequence>
<dbReference type="Gene3D" id="3.40.50.300">
    <property type="entry name" value="P-loop containing nucleotide triphosphate hydrolases"/>
    <property type="match status" value="2"/>
</dbReference>
<evidence type="ECO:0000313" key="14">
    <source>
        <dbReference type="Proteomes" id="UP000469927"/>
    </source>
</evidence>
<evidence type="ECO:0000313" key="11">
    <source>
        <dbReference type="EMBL" id="KAB0881684.1"/>
    </source>
</evidence>
<organism evidence="12 13">
    <name type="scientific">Cronobacter muytjensii</name>
    <dbReference type="NCBI Taxonomy" id="413501"/>
    <lineage>
        <taxon>Bacteria</taxon>
        <taxon>Pseudomonadati</taxon>
        <taxon>Pseudomonadota</taxon>
        <taxon>Gammaproteobacteria</taxon>
        <taxon>Enterobacterales</taxon>
        <taxon>Enterobacteriaceae</taxon>
        <taxon>Cronobacter</taxon>
    </lineage>
</organism>
<dbReference type="InterPro" id="IPR027417">
    <property type="entry name" value="P-loop_NTPase"/>
</dbReference>